<sequence>MFRHSSLYFGLLQLASLCGLLWLCNLFVSYMSWPVPGSVLGLGVLVVLLVTKIVPERAVQASSSWLLGELLLFFIPPVISVLKYQVLIRDDGWMIAGTVVFGTVGVLLGTALVVDRVYSFEKRLNERRLEKVVNYV</sequence>
<feature type="transmembrane region" description="Helical" evidence="6">
    <location>
        <begin position="7"/>
        <end position="28"/>
    </location>
</feature>
<dbReference type="RefSeq" id="WP_341566453.1">
    <property type="nucleotide sequence ID" value="NZ_JBAKAR010000002.1"/>
</dbReference>
<protein>
    <submittedName>
        <fullName evidence="7">CidA/LrgA family protein</fullName>
    </submittedName>
</protein>
<dbReference type="PANTHER" id="PTHR33931">
    <property type="entry name" value="HOLIN-LIKE PROTEIN CIDA-RELATED"/>
    <property type="match status" value="1"/>
</dbReference>
<evidence type="ECO:0000256" key="4">
    <source>
        <dbReference type="ARBA" id="ARBA00022989"/>
    </source>
</evidence>
<dbReference type="PANTHER" id="PTHR33931:SF2">
    <property type="entry name" value="HOLIN-LIKE PROTEIN CIDA"/>
    <property type="match status" value="1"/>
</dbReference>
<feature type="transmembrane region" description="Helical" evidence="6">
    <location>
        <begin position="34"/>
        <end position="54"/>
    </location>
</feature>
<keyword evidence="4 6" id="KW-1133">Transmembrane helix</keyword>
<evidence type="ECO:0000256" key="2">
    <source>
        <dbReference type="ARBA" id="ARBA00022475"/>
    </source>
</evidence>
<reference evidence="7 8" key="1">
    <citation type="submission" date="2024-02" db="EMBL/GenBank/DDBJ databases">
        <title>Bacteria isolated from the canopy kelp, Nereocystis luetkeana.</title>
        <authorList>
            <person name="Pfister C.A."/>
            <person name="Younker I.T."/>
            <person name="Light S.H."/>
        </authorList>
    </citation>
    <scope>NUCLEOTIDE SEQUENCE [LARGE SCALE GENOMIC DNA]</scope>
    <source>
        <strain evidence="7 8">TI.4.07</strain>
    </source>
</reference>
<dbReference type="InterPro" id="IPR005538">
    <property type="entry name" value="LrgA/CidA"/>
</dbReference>
<gene>
    <name evidence="7" type="ORF">V6242_04735</name>
</gene>
<comment type="subcellular location">
    <subcellularLocation>
        <location evidence="1">Cell membrane</location>
        <topology evidence="1">Multi-pass membrane protein</topology>
    </subcellularLocation>
</comment>
<dbReference type="EMBL" id="JBAKAR010000002">
    <property type="protein sequence ID" value="MEL0612441.1"/>
    <property type="molecule type" value="Genomic_DNA"/>
</dbReference>
<keyword evidence="3 6" id="KW-0812">Transmembrane</keyword>
<organism evidence="7 8">
    <name type="scientific">Marinomonas arenicola</name>
    <dbReference type="NCBI Taxonomy" id="569601"/>
    <lineage>
        <taxon>Bacteria</taxon>
        <taxon>Pseudomonadati</taxon>
        <taxon>Pseudomonadota</taxon>
        <taxon>Gammaproteobacteria</taxon>
        <taxon>Oceanospirillales</taxon>
        <taxon>Oceanospirillaceae</taxon>
        <taxon>Marinomonas</taxon>
    </lineage>
</organism>
<evidence type="ECO:0000256" key="6">
    <source>
        <dbReference type="SAM" id="Phobius"/>
    </source>
</evidence>
<evidence type="ECO:0000256" key="5">
    <source>
        <dbReference type="ARBA" id="ARBA00023136"/>
    </source>
</evidence>
<proteinExistence type="predicted"/>
<evidence type="ECO:0000256" key="1">
    <source>
        <dbReference type="ARBA" id="ARBA00004651"/>
    </source>
</evidence>
<feature type="transmembrane region" description="Helical" evidence="6">
    <location>
        <begin position="66"/>
        <end position="87"/>
    </location>
</feature>
<comment type="caution">
    <text evidence="7">The sequence shown here is derived from an EMBL/GenBank/DDBJ whole genome shotgun (WGS) entry which is preliminary data.</text>
</comment>
<feature type="transmembrane region" description="Helical" evidence="6">
    <location>
        <begin position="93"/>
        <end position="114"/>
    </location>
</feature>
<dbReference type="Proteomes" id="UP001379949">
    <property type="component" value="Unassembled WGS sequence"/>
</dbReference>
<name>A0ABU9G1T3_9GAMM</name>
<evidence type="ECO:0000313" key="7">
    <source>
        <dbReference type="EMBL" id="MEL0612441.1"/>
    </source>
</evidence>
<evidence type="ECO:0000313" key="8">
    <source>
        <dbReference type="Proteomes" id="UP001379949"/>
    </source>
</evidence>
<evidence type="ECO:0000256" key="3">
    <source>
        <dbReference type="ARBA" id="ARBA00022692"/>
    </source>
</evidence>
<accession>A0ABU9G1T3</accession>
<dbReference type="Pfam" id="PF03788">
    <property type="entry name" value="LrgA"/>
    <property type="match status" value="1"/>
</dbReference>
<keyword evidence="5 6" id="KW-0472">Membrane</keyword>
<keyword evidence="8" id="KW-1185">Reference proteome</keyword>
<keyword evidence="2" id="KW-1003">Cell membrane</keyword>